<evidence type="ECO:0000313" key="1">
    <source>
        <dbReference type="EMBL" id="CAG9760378.1"/>
    </source>
</evidence>
<proteinExistence type="predicted"/>
<dbReference type="EMBL" id="OU892277">
    <property type="protein sequence ID" value="CAG9760378.1"/>
    <property type="molecule type" value="Genomic_DNA"/>
</dbReference>
<organism evidence="1 2">
    <name type="scientific">Ceutorhynchus assimilis</name>
    <name type="common">cabbage seed weevil</name>
    <dbReference type="NCBI Taxonomy" id="467358"/>
    <lineage>
        <taxon>Eukaryota</taxon>
        <taxon>Metazoa</taxon>
        <taxon>Ecdysozoa</taxon>
        <taxon>Arthropoda</taxon>
        <taxon>Hexapoda</taxon>
        <taxon>Insecta</taxon>
        <taxon>Pterygota</taxon>
        <taxon>Neoptera</taxon>
        <taxon>Endopterygota</taxon>
        <taxon>Coleoptera</taxon>
        <taxon>Polyphaga</taxon>
        <taxon>Cucujiformia</taxon>
        <taxon>Curculionidae</taxon>
        <taxon>Ceutorhynchinae</taxon>
        <taxon>Ceutorhynchus</taxon>
    </lineage>
</organism>
<sequence length="120" mass="13260">MDTFVETKLKEWGLSEQLKQQLEANQIIDRTAFESLTEGDIKELIPVLGFRKKIISKYQEEQLGEAISHPLIFSVSEIQSDTASTSSTVTAISSPASSISYITDTEAECIQPAGLSNENY</sequence>
<accession>A0A9N9MAN8</accession>
<gene>
    <name evidence="1" type="ORF">CEUTPL_LOCUS1110</name>
</gene>
<protein>
    <recommendedName>
        <fullName evidence="3">SAM domain-containing protein</fullName>
    </recommendedName>
</protein>
<evidence type="ECO:0000313" key="2">
    <source>
        <dbReference type="Proteomes" id="UP001152799"/>
    </source>
</evidence>
<dbReference type="Gene3D" id="1.10.150.50">
    <property type="entry name" value="Transcription Factor, Ets-1"/>
    <property type="match status" value="1"/>
</dbReference>
<dbReference type="Proteomes" id="UP001152799">
    <property type="component" value="Chromosome 1"/>
</dbReference>
<evidence type="ECO:0008006" key="3">
    <source>
        <dbReference type="Google" id="ProtNLM"/>
    </source>
</evidence>
<name>A0A9N9MAN8_9CUCU</name>
<dbReference type="InterPro" id="IPR013761">
    <property type="entry name" value="SAM/pointed_sf"/>
</dbReference>
<dbReference type="AlphaFoldDB" id="A0A9N9MAN8"/>
<reference evidence="1" key="1">
    <citation type="submission" date="2022-01" db="EMBL/GenBank/DDBJ databases">
        <authorList>
            <person name="King R."/>
        </authorList>
    </citation>
    <scope>NUCLEOTIDE SEQUENCE</scope>
</reference>
<dbReference type="OrthoDB" id="6782313at2759"/>
<keyword evidence="2" id="KW-1185">Reference proteome</keyword>